<evidence type="ECO:0000256" key="4">
    <source>
        <dbReference type="ARBA" id="ARBA00022833"/>
    </source>
</evidence>
<accession>A0A9W6T2Z8</accession>
<feature type="domain" description="Alcohol dehydrogenase-like C-terminal" evidence="6">
    <location>
        <begin position="201"/>
        <end position="333"/>
    </location>
</feature>
<keyword evidence="3" id="KW-0479">Metal-binding</keyword>
<dbReference type="GO" id="GO:0005737">
    <property type="term" value="C:cytoplasm"/>
    <property type="evidence" value="ECO:0007669"/>
    <property type="project" value="TreeGrafter"/>
</dbReference>
<dbReference type="InterPro" id="IPR013149">
    <property type="entry name" value="ADH-like_C"/>
</dbReference>
<evidence type="ECO:0000259" key="6">
    <source>
        <dbReference type="Pfam" id="PF00107"/>
    </source>
</evidence>
<comment type="caution">
    <text evidence="8">The sequence shown here is derived from an EMBL/GenBank/DDBJ whole genome shotgun (WGS) entry which is preliminary data.</text>
</comment>
<sequence length="383" mass="41593">MKGIVFHGKGDLRYQEDFPEPQVVNPDDVKLEVFYTGICGSDLKEYTSGPIFFPKEGESHKISGNAGPQIMGHEVSAKVVEVGSGVEGFKVGDAVVVEVTGTCNDLERFPEAPRYGEPKCEACTMGAYNACDYLGLTGLGFSNGGLGEYMVTSYKKLIKFDNEKIPMDVAALIQPIAVSWHAVRVSKFEEGKSALVLGGGPIGLTTIFALKGNKAGDIVVSEPAKVRRELAEQLGVKTFDPTGKSPAECIEQLKKLSPSGTGFNFSYDCSGVPSTFEASVKTLMVRGVATNVAIWANKDVPFDPMHVTFAEKFVTGSICFVKSDFEEVVRAFESGYIPIDEVKKLITSKIHISEGIDNGFLELINHKEKHVKILFSPKEELLN</sequence>
<comment type="cofactor">
    <cofactor evidence="1">
        <name>Zn(2+)</name>
        <dbReference type="ChEBI" id="CHEBI:29105"/>
    </cofactor>
</comment>
<dbReference type="Gene3D" id="3.40.50.720">
    <property type="entry name" value="NAD(P)-binding Rossmann-like Domain"/>
    <property type="match status" value="1"/>
</dbReference>
<keyword evidence="5" id="KW-0560">Oxidoreductase</keyword>
<reference evidence="8" key="1">
    <citation type="submission" date="2023-04" db="EMBL/GenBank/DDBJ databases">
        <title>Candida boidinii NBRC 10035.</title>
        <authorList>
            <person name="Ichikawa N."/>
            <person name="Sato H."/>
            <person name="Tonouchi N."/>
        </authorList>
    </citation>
    <scope>NUCLEOTIDE SEQUENCE</scope>
    <source>
        <strain evidence="8">NBRC 10035</strain>
    </source>
</reference>
<protein>
    <submittedName>
        <fullName evidence="8">Unnamed protein product</fullName>
    </submittedName>
</protein>
<name>A0A9W6T2Z8_CANBO</name>
<keyword evidence="9" id="KW-1185">Reference proteome</keyword>
<evidence type="ECO:0000256" key="1">
    <source>
        <dbReference type="ARBA" id="ARBA00001947"/>
    </source>
</evidence>
<dbReference type="InterPro" id="IPR013154">
    <property type="entry name" value="ADH-like_N"/>
</dbReference>
<evidence type="ECO:0000256" key="3">
    <source>
        <dbReference type="ARBA" id="ARBA00022723"/>
    </source>
</evidence>
<dbReference type="Proteomes" id="UP001165120">
    <property type="component" value="Unassembled WGS sequence"/>
</dbReference>
<dbReference type="Gene3D" id="3.90.180.10">
    <property type="entry name" value="Medium-chain alcohol dehydrogenases, catalytic domain"/>
    <property type="match status" value="1"/>
</dbReference>
<gene>
    <name evidence="8" type="ORF">Cboi02_000447000</name>
</gene>
<evidence type="ECO:0000256" key="5">
    <source>
        <dbReference type="ARBA" id="ARBA00023002"/>
    </source>
</evidence>
<dbReference type="CDD" id="cd08233">
    <property type="entry name" value="butanediol_DH_like"/>
    <property type="match status" value="1"/>
</dbReference>
<dbReference type="InterPro" id="IPR011032">
    <property type="entry name" value="GroES-like_sf"/>
</dbReference>
<dbReference type="Pfam" id="PF00107">
    <property type="entry name" value="ADH_zinc_N"/>
    <property type="match status" value="1"/>
</dbReference>
<dbReference type="SUPFAM" id="SSF50129">
    <property type="entry name" value="GroES-like"/>
    <property type="match status" value="1"/>
</dbReference>
<dbReference type="InterPro" id="IPR036291">
    <property type="entry name" value="NAD(P)-bd_dom_sf"/>
</dbReference>
<proteinExistence type="inferred from homology"/>
<evidence type="ECO:0000313" key="8">
    <source>
        <dbReference type="EMBL" id="GME74606.1"/>
    </source>
</evidence>
<dbReference type="GO" id="GO:0000721">
    <property type="term" value="F:(R,R)-butanediol dehydrogenase activity"/>
    <property type="evidence" value="ECO:0007669"/>
    <property type="project" value="TreeGrafter"/>
</dbReference>
<dbReference type="EMBL" id="BSXN01001816">
    <property type="protein sequence ID" value="GME74606.1"/>
    <property type="molecule type" value="Genomic_DNA"/>
</dbReference>
<dbReference type="GO" id="GO:0046872">
    <property type="term" value="F:metal ion binding"/>
    <property type="evidence" value="ECO:0007669"/>
    <property type="project" value="UniProtKB-KW"/>
</dbReference>
<evidence type="ECO:0000259" key="7">
    <source>
        <dbReference type="Pfam" id="PF08240"/>
    </source>
</evidence>
<dbReference type="Pfam" id="PF08240">
    <property type="entry name" value="ADH_N"/>
    <property type="match status" value="1"/>
</dbReference>
<evidence type="ECO:0000256" key="2">
    <source>
        <dbReference type="ARBA" id="ARBA00008072"/>
    </source>
</evidence>
<evidence type="ECO:0000313" key="9">
    <source>
        <dbReference type="Proteomes" id="UP001165120"/>
    </source>
</evidence>
<dbReference type="AlphaFoldDB" id="A0A9W6T2Z8"/>
<dbReference type="PANTHER" id="PTHR43161:SF23">
    <property type="entry name" value="(R,R)-BUTANEDIOL DEHYDROGENASE-RELATED"/>
    <property type="match status" value="1"/>
</dbReference>
<dbReference type="SUPFAM" id="SSF51735">
    <property type="entry name" value="NAD(P)-binding Rossmann-fold domains"/>
    <property type="match status" value="1"/>
</dbReference>
<organism evidence="8 9">
    <name type="scientific">Candida boidinii</name>
    <name type="common">Yeast</name>
    <dbReference type="NCBI Taxonomy" id="5477"/>
    <lineage>
        <taxon>Eukaryota</taxon>
        <taxon>Fungi</taxon>
        <taxon>Dikarya</taxon>
        <taxon>Ascomycota</taxon>
        <taxon>Saccharomycotina</taxon>
        <taxon>Pichiomycetes</taxon>
        <taxon>Pichiales</taxon>
        <taxon>Pichiaceae</taxon>
        <taxon>Ogataea</taxon>
        <taxon>Ogataea/Candida clade</taxon>
    </lineage>
</organism>
<dbReference type="GO" id="GO:0034079">
    <property type="term" value="P:butanediol biosynthetic process"/>
    <property type="evidence" value="ECO:0007669"/>
    <property type="project" value="TreeGrafter"/>
</dbReference>
<keyword evidence="4" id="KW-0862">Zinc</keyword>
<comment type="similarity">
    <text evidence="2">Belongs to the zinc-containing alcohol dehydrogenase family.</text>
</comment>
<feature type="domain" description="Alcohol dehydrogenase-like N-terminal" evidence="7">
    <location>
        <begin position="26"/>
        <end position="160"/>
    </location>
</feature>
<dbReference type="PANTHER" id="PTHR43161">
    <property type="entry name" value="SORBITOL DEHYDROGENASE"/>
    <property type="match status" value="1"/>
</dbReference>